<dbReference type="GeneID" id="40074654"/>
<protein>
    <submittedName>
        <fullName evidence="1">Uncharacterized protein</fullName>
    </submittedName>
</protein>
<dbReference type="InterPro" id="IPR041211">
    <property type="entry name" value="RLIG1"/>
</dbReference>
<keyword evidence="2" id="KW-1185">Reference proteome</keyword>
<accession>A0A1L7N174</accession>
<name>A0A1L7N174_9CAUD</name>
<dbReference type="KEGG" id="vg:40074654"/>
<dbReference type="GO" id="GO:0003972">
    <property type="term" value="F:RNA ligase (ATP) activity"/>
    <property type="evidence" value="ECO:0007669"/>
    <property type="project" value="InterPro"/>
</dbReference>
<dbReference type="EMBL" id="AP017924">
    <property type="protein sequence ID" value="BAW19233.1"/>
    <property type="molecule type" value="Genomic_DNA"/>
</dbReference>
<dbReference type="RefSeq" id="YP_009598952.1">
    <property type="nucleotide sequence ID" value="NC_041911.1"/>
</dbReference>
<proteinExistence type="predicted"/>
<dbReference type="Pfam" id="PF17720">
    <property type="entry name" value="RLIG1"/>
    <property type="match status" value="1"/>
</dbReference>
<dbReference type="OrthoDB" id="33491at10239"/>
<evidence type="ECO:0000313" key="1">
    <source>
        <dbReference type="EMBL" id="BAW19233.1"/>
    </source>
</evidence>
<reference evidence="1 2" key="1">
    <citation type="submission" date="2016-12" db="EMBL/GenBank/DDBJ databases">
        <title>Characterization of two jumbo phages RP12 and RP31 infecting the phytopathogen Ralstonia solanacearum.</title>
        <authorList>
            <person name="Kawasaki T."/>
            <person name="Yoshikawa G."/>
            <person name="Ogata H."/>
            <person name="Yamada T."/>
        </authorList>
    </citation>
    <scope>NUCLEOTIDE SEQUENCE [LARGE SCALE GENOMIC DNA]</scope>
    <source>
        <strain evidence="1 2">RP12</strain>
    </source>
</reference>
<sequence>MLAVAVEVTSVVEMGFEKLSKPTEGSIVKKIISLFQRNYEGNRKVRDEVCAGAEWVQEGEGCATRKWDGVAVMVKAGNVFKRYDAKTGRTPPLDFVPAQPNPDPISGHWPGWVPATGPDSVYIREAIDKAVSRYPQGVPDGTYEVCGPKIGTRHGANPEQLTEHVLVPHGEDVLVDCPRSFNELMDYLSDKPIEGIVWHHADGRMVKIKKADFPY</sequence>
<organism evidence="1 2">
    <name type="scientific">Ralstonia phage RP12</name>
    <dbReference type="NCBI Taxonomy" id="1923889"/>
    <lineage>
        <taxon>Viruses</taxon>
        <taxon>Duplodnaviria</taxon>
        <taxon>Heunggongvirae</taxon>
        <taxon>Uroviricota</taxon>
        <taxon>Caudoviricetes</taxon>
        <taxon>Chimalliviridae</taxon>
        <taxon>Ripduovirus</taxon>
        <taxon>Ripduovirus RP12</taxon>
    </lineage>
</organism>
<dbReference type="Proteomes" id="UP000222831">
    <property type="component" value="Segment"/>
</dbReference>
<evidence type="ECO:0000313" key="2">
    <source>
        <dbReference type="Proteomes" id="UP000222831"/>
    </source>
</evidence>
<dbReference type="GO" id="GO:0000302">
    <property type="term" value="P:response to reactive oxygen species"/>
    <property type="evidence" value="ECO:0007669"/>
    <property type="project" value="InterPro"/>
</dbReference>